<feature type="domain" description="Replication-associated protein ORF2/G2P" evidence="2">
    <location>
        <begin position="71"/>
        <end position="164"/>
    </location>
</feature>
<dbReference type="InterPro" id="IPR056906">
    <property type="entry name" value="ORF2/G2P_dom"/>
</dbReference>
<accession>A0AAW6AWL8</accession>
<gene>
    <name evidence="3" type="ORF">PM006_11640</name>
</gene>
<protein>
    <recommendedName>
        <fullName evidence="2">Replication-associated protein ORF2/G2P domain-containing protein</fullName>
    </recommendedName>
</protein>
<dbReference type="EMBL" id="JAQLGM010000026">
    <property type="protein sequence ID" value="MDB2000854.1"/>
    <property type="molecule type" value="Genomic_DNA"/>
</dbReference>
<proteinExistence type="predicted"/>
<evidence type="ECO:0000313" key="4">
    <source>
        <dbReference type="Proteomes" id="UP001300871"/>
    </source>
</evidence>
<comment type="caution">
    <text evidence="3">The sequence shown here is derived from an EMBL/GenBank/DDBJ whole genome shotgun (WGS) entry which is preliminary data.</text>
</comment>
<dbReference type="Pfam" id="PF23343">
    <property type="entry name" value="REP_ORF2-G2P"/>
    <property type="match status" value="1"/>
</dbReference>
<dbReference type="Proteomes" id="UP001300871">
    <property type="component" value="Unassembled WGS sequence"/>
</dbReference>
<name>A0AAW6AWL8_CLOSY</name>
<dbReference type="AlphaFoldDB" id="A0AAW6AWL8"/>
<evidence type="ECO:0000259" key="2">
    <source>
        <dbReference type="Pfam" id="PF23343"/>
    </source>
</evidence>
<organism evidence="3 4">
    <name type="scientific">Clostridium symbiosum</name>
    <name type="common">Bacteroides symbiosus</name>
    <dbReference type="NCBI Taxonomy" id="1512"/>
    <lineage>
        <taxon>Bacteria</taxon>
        <taxon>Bacillati</taxon>
        <taxon>Bacillota</taxon>
        <taxon>Clostridia</taxon>
        <taxon>Lachnospirales</taxon>
        <taxon>Lachnospiraceae</taxon>
        <taxon>Otoolea</taxon>
    </lineage>
</organism>
<dbReference type="RefSeq" id="WP_272122900.1">
    <property type="nucleotide sequence ID" value="NZ_JAQLGH010000025.1"/>
</dbReference>
<sequence length="271" mass="31943">MPYLKKICKLPHRIEVEEVHSSRYGCKGIKPMPRQKKTPEEVKKTNERNRIKRLYRKIAMNFDYGDFHMQLTYRKNERPMPEEAREVLREFLRQLRKVYKSRGRALKYIITTEYEDKAIHHHLIVNEIGMTAKLVQKTWGRGIAFMNTIYEDGDVKDLAFYLIKESKNSFKDPDAPSKLSYSCSRNLIMPIEKVKIVSADTWAKTPVPPQGYWIPKDSIIAGISEKTGYPYRYYTCIQYNPETMSDEDNYIKPKRRQNGNKIKPNDKPKPG</sequence>
<evidence type="ECO:0000256" key="1">
    <source>
        <dbReference type="SAM" id="MobiDB-lite"/>
    </source>
</evidence>
<feature type="region of interest" description="Disordered" evidence="1">
    <location>
        <begin position="245"/>
        <end position="271"/>
    </location>
</feature>
<evidence type="ECO:0000313" key="3">
    <source>
        <dbReference type="EMBL" id="MDB2000854.1"/>
    </source>
</evidence>
<reference evidence="3" key="1">
    <citation type="submission" date="2023-01" db="EMBL/GenBank/DDBJ databases">
        <title>Human gut microbiome strain richness.</title>
        <authorList>
            <person name="Chen-Liaw A."/>
        </authorList>
    </citation>
    <scope>NUCLEOTIDE SEQUENCE</scope>
    <source>
        <strain evidence="3">B1_m1001713B170214d0_201011</strain>
    </source>
</reference>